<protein>
    <submittedName>
        <fullName evidence="5">G protein-coupled receptor</fullName>
    </submittedName>
</protein>
<dbReference type="PROSITE" id="PS50262">
    <property type="entry name" value="G_PROTEIN_RECEP_F1_2"/>
    <property type="match status" value="2"/>
</dbReference>
<gene>
    <name evidence="5" type="primary">WBGene00099761</name>
</gene>
<keyword evidence="2" id="KW-0812">Transmembrane</keyword>
<accession>A0A2A6B726</accession>
<dbReference type="GO" id="GO:0016020">
    <property type="term" value="C:membrane"/>
    <property type="evidence" value="ECO:0007669"/>
    <property type="project" value="UniProtKB-SubCell"/>
</dbReference>
<evidence type="ECO:0000313" key="6">
    <source>
        <dbReference type="Proteomes" id="UP000005239"/>
    </source>
</evidence>
<reference evidence="5" key="2">
    <citation type="submission" date="2022-06" db="UniProtKB">
        <authorList>
            <consortium name="EnsemblMetazoa"/>
        </authorList>
    </citation>
    <scope>IDENTIFICATION</scope>
    <source>
        <strain evidence="5">PS312</strain>
    </source>
</reference>
<accession>A0A8R1U7L7</accession>
<reference evidence="6" key="1">
    <citation type="journal article" date="2008" name="Nat. Genet.">
        <title>The Pristionchus pacificus genome provides a unique perspective on nematode lifestyle and parasitism.</title>
        <authorList>
            <person name="Dieterich C."/>
            <person name="Clifton S.W."/>
            <person name="Schuster L.N."/>
            <person name="Chinwalla A."/>
            <person name="Delehaunty K."/>
            <person name="Dinkelacker I."/>
            <person name="Fulton L."/>
            <person name="Fulton R."/>
            <person name="Godfrey J."/>
            <person name="Minx P."/>
            <person name="Mitreva M."/>
            <person name="Roeseler W."/>
            <person name="Tian H."/>
            <person name="Witte H."/>
            <person name="Yang S.P."/>
            <person name="Wilson R.K."/>
            <person name="Sommer R.J."/>
        </authorList>
    </citation>
    <scope>NUCLEOTIDE SEQUENCE [LARGE SCALE GENOMIC DNA]</scope>
    <source>
        <strain evidence="6">PS312</strain>
    </source>
</reference>
<dbReference type="Gene3D" id="1.20.1070.10">
    <property type="entry name" value="Rhodopsin 7-helix transmembrane proteins"/>
    <property type="match status" value="2"/>
</dbReference>
<evidence type="ECO:0000256" key="1">
    <source>
        <dbReference type="ARBA" id="ARBA00004370"/>
    </source>
</evidence>
<dbReference type="InterPro" id="IPR017452">
    <property type="entry name" value="GPCR_Rhodpsn_7TM"/>
</dbReference>
<proteinExistence type="predicted"/>
<dbReference type="Proteomes" id="UP000005239">
    <property type="component" value="Unassembled WGS sequence"/>
</dbReference>
<dbReference type="AlphaFoldDB" id="A0A2A6B726"/>
<dbReference type="InterPro" id="IPR019430">
    <property type="entry name" value="7TM_GPCR_serpentine_rcpt_Srx"/>
</dbReference>
<dbReference type="PANTHER" id="PTHR23017:SF3">
    <property type="entry name" value="G-PROTEIN COUPLED RECEPTORS FAMILY 1 PROFILE DOMAIN-CONTAINING PROTEIN"/>
    <property type="match status" value="1"/>
</dbReference>
<evidence type="ECO:0000256" key="3">
    <source>
        <dbReference type="ARBA" id="ARBA00022989"/>
    </source>
</evidence>
<evidence type="ECO:0000313" key="5">
    <source>
        <dbReference type="EnsemblMetazoa" id="PPA10207.1"/>
    </source>
</evidence>
<dbReference type="EnsemblMetazoa" id="PPA10207.1">
    <property type="protein sequence ID" value="PPA10207.1"/>
    <property type="gene ID" value="WBGene00099761"/>
</dbReference>
<comment type="subcellular location">
    <subcellularLocation>
        <location evidence="1">Membrane</location>
    </subcellularLocation>
</comment>
<evidence type="ECO:0000256" key="2">
    <source>
        <dbReference type="ARBA" id="ARBA00022692"/>
    </source>
</evidence>
<keyword evidence="4" id="KW-0472">Membrane</keyword>
<name>A0A2A6B726_PRIPA</name>
<dbReference type="PANTHER" id="PTHR23017">
    <property type="entry name" value="SERPENTINE RECEPTOR, CLASS X"/>
    <property type="match status" value="1"/>
</dbReference>
<dbReference type="Pfam" id="PF10328">
    <property type="entry name" value="7TM_GPCR_Srx"/>
    <property type="match status" value="1"/>
</dbReference>
<organism evidence="5 6">
    <name type="scientific">Pristionchus pacificus</name>
    <name type="common">Parasitic nematode worm</name>
    <dbReference type="NCBI Taxonomy" id="54126"/>
    <lineage>
        <taxon>Eukaryota</taxon>
        <taxon>Metazoa</taxon>
        <taxon>Ecdysozoa</taxon>
        <taxon>Nematoda</taxon>
        <taxon>Chromadorea</taxon>
        <taxon>Rhabditida</taxon>
        <taxon>Rhabditina</taxon>
        <taxon>Diplogasteromorpha</taxon>
        <taxon>Diplogasteroidea</taxon>
        <taxon>Neodiplogasteridae</taxon>
        <taxon>Pristionchus</taxon>
    </lineage>
</organism>
<keyword evidence="3" id="KW-1133">Transmembrane helix</keyword>
<sequence length="1006" mass="114298">MSTTNNTLSIASMFLSDAMMYPTWPVHVRLFYVLVKKKSVKTELEPSYQILLIHMTLYNILFGLSYMLIQEPAAYGAIPGFYAATVVTLGQAFSLMIAFNRLTAFAFPLQQQTIWTPLRAKILCGAIWIAVVVGALPVIIGDSTRFRYVNNSFGGNSVAYTFVPKEFFDKYYPLGALIWFGGCELAKIVVYVMILLLLRRYKRVTPLFQLIRKSQQMRSELSSNFKTISKGIYRMTAAAAVSSLGSWMIFLFFTAYYVYNWATGGKLVDFPNYAVILRLTTAFNNVLPTWVMLICFKSISHLFFGKRIVKKLQMFSTRGSSSILTAIPQTRVVMAEALQIIFVILTDIIMYGTYPVHLRLMYVLVRRQSNELDPSFQILLANLTAYNILVASSHVFILEPAGQGLAPEFYEANAQWLGRIELTKATMLCIAMVFGLFIGFNRLTIWAPKNTRILAAVVWCITFVVNIPIFVGQSSNYRYKNSTFEVNAVEFFFIGVYDQIYPQASLFVLGVIEATKVLIYAAIIVLMRRYKKIQIKLGSYKAKFSRSVYRMTAAAAVNSLGGWSIFIFFASYYICQWTTATRLVNFAYYALILRVTTTFNNILTPYVMLVSFKSLRQVFFGCRSSNDITPLRSGGSLVELNINRRMDDLSLPNQLSNRIIQLHAYAVGDVSTTFRSIRDLFPNRKHVKPIIGIMADILPVLLLALSDVMVYGTYPVHIRFFWVLLTKKNNELDESFQILLINLTVFNILFATSHVFILEPAAQGLFPDFYAVTAQYLGRVELIKATVLFIAMCFSLLIGFNRLTAFAFPIKQARIWTPLNTKVVAGIVWAIVIDVAIPIIIGPSTSFRFTTNFLGVRAVEFIFTGWFDKAYPLASLIYTMVFEITKILTYIGILLLKQRYKKIQQQLGSYKTFSRSVYKMTVAAAINSLGGWFLCLFFSAYYIFQWTIGVRIVNFTYYSLILRTLTSFNNMLTPWVMLATLRSIRIIFLGTRRDVEVSIIGPNSAS</sequence>
<evidence type="ECO:0000256" key="4">
    <source>
        <dbReference type="ARBA" id="ARBA00023136"/>
    </source>
</evidence>
<dbReference type="SUPFAM" id="SSF81321">
    <property type="entry name" value="Family A G protein-coupled receptor-like"/>
    <property type="match status" value="2"/>
</dbReference>
<keyword evidence="6" id="KW-1185">Reference proteome</keyword>
<dbReference type="CDD" id="cd00637">
    <property type="entry name" value="7tm_classA_rhodopsin-like"/>
    <property type="match status" value="1"/>
</dbReference>